<dbReference type="PROSITE" id="PS00154">
    <property type="entry name" value="ATPASE_E1_E2"/>
    <property type="match status" value="1"/>
</dbReference>
<accession>A0A0C3BKN4</accession>
<evidence type="ECO:0000256" key="8">
    <source>
        <dbReference type="SAM" id="MobiDB-lite"/>
    </source>
</evidence>
<feature type="transmembrane region" description="Helical" evidence="9">
    <location>
        <begin position="386"/>
        <end position="411"/>
    </location>
</feature>
<keyword evidence="3 9" id="KW-0812">Transmembrane</keyword>
<dbReference type="InterPro" id="IPR023299">
    <property type="entry name" value="ATPase_P-typ_cyto_dom_N"/>
</dbReference>
<dbReference type="PANTHER" id="PTHR43294:SF21">
    <property type="entry name" value="CATION TRANSPORTING ATPASE"/>
    <property type="match status" value="1"/>
</dbReference>
<dbReference type="PRINTS" id="PR00119">
    <property type="entry name" value="CATATPASE"/>
</dbReference>
<keyword evidence="12" id="KW-1185">Reference proteome</keyword>
<evidence type="ECO:0000256" key="3">
    <source>
        <dbReference type="ARBA" id="ARBA00022692"/>
    </source>
</evidence>
<evidence type="ECO:0000256" key="6">
    <source>
        <dbReference type="ARBA" id="ARBA00022989"/>
    </source>
</evidence>
<dbReference type="Pfam" id="PF00690">
    <property type="entry name" value="Cation_ATPase_N"/>
    <property type="match status" value="1"/>
</dbReference>
<dbReference type="EMBL" id="KN833020">
    <property type="protein sequence ID" value="KIM77897.1"/>
    <property type="molecule type" value="Genomic_DNA"/>
</dbReference>
<dbReference type="PRINTS" id="PR00121">
    <property type="entry name" value="NAKATPASE"/>
</dbReference>
<evidence type="ECO:0000313" key="12">
    <source>
        <dbReference type="Proteomes" id="UP000054166"/>
    </source>
</evidence>
<evidence type="ECO:0000256" key="4">
    <source>
        <dbReference type="ARBA" id="ARBA00022741"/>
    </source>
</evidence>
<dbReference type="GO" id="GO:0016887">
    <property type="term" value="F:ATP hydrolysis activity"/>
    <property type="evidence" value="ECO:0007669"/>
    <property type="project" value="InterPro"/>
</dbReference>
<dbReference type="InParanoid" id="A0A0C3BKN4"/>
<dbReference type="InterPro" id="IPR059000">
    <property type="entry name" value="ATPase_P-type_domA"/>
</dbReference>
<dbReference type="Pfam" id="PF00122">
    <property type="entry name" value="E1-E2_ATPase"/>
    <property type="match status" value="1"/>
</dbReference>
<dbReference type="InterPro" id="IPR018303">
    <property type="entry name" value="ATPase_P-typ_P_site"/>
</dbReference>
<dbReference type="SMART" id="SM00831">
    <property type="entry name" value="Cation_ATPase_N"/>
    <property type="match status" value="1"/>
</dbReference>
<dbReference type="GO" id="GO:0006883">
    <property type="term" value="P:intracellular sodium ion homeostasis"/>
    <property type="evidence" value="ECO:0007669"/>
    <property type="project" value="TreeGrafter"/>
</dbReference>
<dbReference type="InterPro" id="IPR006068">
    <property type="entry name" value="ATPase_P-typ_cation-transptr_C"/>
</dbReference>
<evidence type="ECO:0000256" key="2">
    <source>
        <dbReference type="ARBA" id="ARBA00022475"/>
    </source>
</evidence>
<dbReference type="Pfam" id="PF13246">
    <property type="entry name" value="Cation_ATPase"/>
    <property type="match status" value="1"/>
</dbReference>
<reference evidence="12" key="2">
    <citation type="submission" date="2015-01" db="EMBL/GenBank/DDBJ databases">
        <title>Evolutionary Origins and Diversification of the Mycorrhizal Mutualists.</title>
        <authorList>
            <consortium name="DOE Joint Genome Institute"/>
            <consortium name="Mycorrhizal Genomics Consortium"/>
            <person name="Kohler A."/>
            <person name="Kuo A."/>
            <person name="Nagy L.G."/>
            <person name="Floudas D."/>
            <person name="Copeland A."/>
            <person name="Barry K.W."/>
            <person name="Cichocki N."/>
            <person name="Veneault-Fourrey C."/>
            <person name="LaButti K."/>
            <person name="Lindquist E.A."/>
            <person name="Lipzen A."/>
            <person name="Lundell T."/>
            <person name="Morin E."/>
            <person name="Murat C."/>
            <person name="Riley R."/>
            <person name="Ohm R."/>
            <person name="Sun H."/>
            <person name="Tunlid A."/>
            <person name="Henrissat B."/>
            <person name="Grigoriev I.V."/>
            <person name="Hibbett D.S."/>
            <person name="Martin F."/>
        </authorList>
    </citation>
    <scope>NUCLEOTIDE SEQUENCE [LARGE SCALE GENOMIC DNA]</scope>
    <source>
        <strain evidence="12">F 1598</strain>
    </source>
</reference>
<feature type="region of interest" description="Disordered" evidence="8">
    <location>
        <begin position="1"/>
        <end position="45"/>
    </location>
</feature>
<comment type="subcellular location">
    <subcellularLocation>
        <location evidence="1">Cell membrane</location>
        <topology evidence="1">Multi-pass membrane protein</topology>
    </subcellularLocation>
</comment>
<dbReference type="Gene3D" id="1.20.1110.10">
    <property type="entry name" value="Calcium-transporting ATPase, transmembrane domain"/>
    <property type="match status" value="1"/>
</dbReference>
<evidence type="ECO:0000256" key="7">
    <source>
        <dbReference type="ARBA" id="ARBA00023136"/>
    </source>
</evidence>
<feature type="transmembrane region" description="Helical" evidence="9">
    <location>
        <begin position="181"/>
        <end position="201"/>
    </location>
</feature>
<dbReference type="GO" id="GO:0005391">
    <property type="term" value="F:P-type sodium:potassium-exchanging transporter activity"/>
    <property type="evidence" value="ECO:0007669"/>
    <property type="project" value="TreeGrafter"/>
</dbReference>
<dbReference type="OrthoDB" id="158672at2759"/>
<dbReference type="PANTHER" id="PTHR43294">
    <property type="entry name" value="SODIUM/POTASSIUM-TRANSPORTING ATPASE SUBUNIT ALPHA"/>
    <property type="match status" value="1"/>
</dbReference>
<feature type="transmembrane region" description="Helical" evidence="9">
    <location>
        <begin position="978"/>
        <end position="995"/>
    </location>
</feature>
<name>A0A0C3BKN4_PILCF</name>
<dbReference type="InterPro" id="IPR023214">
    <property type="entry name" value="HAD_sf"/>
</dbReference>
<proteinExistence type="predicted"/>
<keyword evidence="6 9" id="KW-1133">Transmembrane helix</keyword>
<dbReference type="InterPro" id="IPR036412">
    <property type="entry name" value="HAD-like_sf"/>
</dbReference>
<keyword evidence="4" id="KW-0547">Nucleotide-binding</keyword>
<dbReference type="InterPro" id="IPR008250">
    <property type="entry name" value="ATPase_P-typ_transduc_dom_A_sf"/>
</dbReference>
<dbReference type="InterPro" id="IPR050510">
    <property type="entry name" value="Cation_transp_ATPase_P-type"/>
</dbReference>
<dbReference type="InterPro" id="IPR004014">
    <property type="entry name" value="ATPase_P-typ_cation-transptr_N"/>
</dbReference>
<feature type="transmembrane region" description="Helical" evidence="9">
    <location>
        <begin position="916"/>
        <end position="938"/>
    </location>
</feature>
<dbReference type="NCBIfam" id="TIGR01494">
    <property type="entry name" value="ATPase_P-type"/>
    <property type="match status" value="1"/>
</dbReference>
<evidence type="ECO:0000256" key="5">
    <source>
        <dbReference type="ARBA" id="ARBA00022840"/>
    </source>
</evidence>
<evidence type="ECO:0000313" key="11">
    <source>
        <dbReference type="EMBL" id="KIM77897.1"/>
    </source>
</evidence>
<dbReference type="SUPFAM" id="SSF81665">
    <property type="entry name" value="Calcium ATPase, transmembrane domain M"/>
    <property type="match status" value="1"/>
</dbReference>
<dbReference type="STRING" id="765440.A0A0C3BKN4"/>
<keyword evidence="5" id="KW-0067">ATP-binding</keyword>
<evidence type="ECO:0000259" key="10">
    <source>
        <dbReference type="SMART" id="SM00831"/>
    </source>
</evidence>
<dbReference type="GO" id="GO:0036376">
    <property type="term" value="P:sodium ion export across plasma membrane"/>
    <property type="evidence" value="ECO:0007669"/>
    <property type="project" value="TreeGrafter"/>
</dbReference>
<feature type="transmembrane region" description="Helical" evidence="9">
    <location>
        <begin position="341"/>
        <end position="366"/>
    </location>
</feature>
<dbReference type="SUPFAM" id="SSF56784">
    <property type="entry name" value="HAD-like"/>
    <property type="match status" value="1"/>
</dbReference>
<dbReference type="HOGENOM" id="CLU_002360_4_1_1"/>
<keyword evidence="2" id="KW-1003">Cell membrane</keyword>
<evidence type="ECO:0000256" key="9">
    <source>
        <dbReference type="SAM" id="Phobius"/>
    </source>
</evidence>
<evidence type="ECO:0000256" key="1">
    <source>
        <dbReference type="ARBA" id="ARBA00004651"/>
    </source>
</evidence>
<dbReference type="GO" id="GO:1990573">
    <property type="term" value="P:potassium ion import across plasma membrane"/>
    <property type="evidence" value="ECO:0007669"/>
    <property type="project" value="TreeGrafter"/>
</dbReference>
<dbReference type="Gene3D" id="2.70.150.10">
    <property type="entry name" value="Calcium-transporting ATPase, cytoplasmic transduction domain A"/>
    <property type="match status" value="1"/>
</dbReference>
<gene>
    <name evidence="11" type="ORF">PILCRDRAFT_11576</name>
</gene>
<dbReference type="Proteomes" id="UP000054166">
    <property type="component" value="Unassembled WGS sequence"/>
</dbReference>
<dbReference type="GO" id="GO:0030007">
    <property type="term" value="P:intracellular potassium ion homeostasis"/>
    <property type="evidence" value="ECO:0007669"/>
    <property type="project" value="TreeGrafter"/>
</dbReference>
<dbReference type="InterPro" id="IPR001757">
    <property type="entry name" value="P_typ_ATPase"/>
</dbReference>
<keyword evidence="7 9" id="KW-0472">Membrane</keyword>
<protein>
    <recommendedName>
        <fullName evidence="10">Cation-transporting P-type ATPase N-terminal domain-containing protein</fullName>
    </recommendedName>
</protein>
<feature type="transmembrane region" description="Helical" evidence="9">
    <location>
        <begin position="1016"/>
        <end position="1035"/>
    </location>
</feature>
<dbReference type="GO" id="GO:0005886">
    <property type="term" value="C:plasma membrane"/>
    <property type="evidence" value="ECO:0007669"/>
    <property type="project" value="UniProtKB-SubCell"/>
</dbReference>
<dbReference type="Gene3D" id="3.40.1110.10">
    <property type="entry name" value="Calcium-transporting ATPase, cytoplasmic domain N"/>
    <property type="match status" value="1"/>
</dbReference>
<dbReference type="Gene3D" id="3.40.50.1000">
    <property type="entry name" value="HAD superfamily/HAD-like"/>
    <property type="match status" value="1"/>
</dbReference>
<sequence length="1086" mass="118035">MASFYSEDEKSDIESTAAGRDTPRYVPNLTSIPAMPTTPTQQQLERSMSLTTGPAKIDPKVKMAGDFRTLSIHVTDTKEGFNNPKGQKQITDISALEWHTLSATEVCTRFGVSDKVGLDGPIAARRLAKNGKNVITPPPNRWLSKIFWYIFGGFGSLLFVASIICFVAWKPLGEPAPQAPNLALAIVLLVVIAVQAIFNAWQDFSTSRVMASISGMLPADVLVIRDGHTSKIPATELVTGDIVKITLGSKVPADMRVLSCSSDLRFDRSILTGESNPISASVDATDPNFMETKNICLQGTLCTSGSGLGVVVGTGDFTVFGRIAKQASSERTGRTGLQTEILRFVLIIASMALAVAILIIILWGAWLRRDHPGFLSVSALLVDCVSVMVAFIPEGLPVAVTLSLTIIANAMRKSNILCKSLSTVESLGSVDVIASDKTGTLTLNVMTAVNVAFGVENRYSVDEALELVRKDVNGAECVKALAAIAAVCNDAEFESSKGDEPRKINGDATDVGILGFSEKVSPVSDTRSHWRECGKVAFNSKNKFAIKLVKTDSDRSPMPICPSDNFHVSDYLLAVKGAPDVLSRRCSQYMDSDGTTRSLNDAILAGISATQEEYASRGQRVLLIAKKIIRAEELDKNSLSDANALEERLIALNVDLVIVGLIALVDPPKPDTAHTVSVCRRAGIRIGMVTGDFSLTAMAIAQQVGIITNPISQVKHLTDLPKDIPLDQIAPFDRTKELGGPVKSLVLSGQEMMTMTESQWAQTMTFDELVFARTSPQQKLQIVRTFQGAGFNDAPALKQADVGVAVAGGSEVAMEAADLVLLSNFSDIIQGILMGRLCFENLKKTVLYLLPAGSWSELMPVVFNVLCGLPQALSSIQMILICVATDIGPALSLVFEKPEADLLLRKPRDRKKDRLADVKLICHAYFFIGMLESLAAMAGCVRSLDRGSGIHFSQLWLKYGGTDIDPGVLAEATNEAQSIYFFTLIMMQWANLLCTRTRRMSLFQQNPLGGPNTRNLYLFPAMIGALVIGIFFSYVQPIQNVFLTRGIKAQYFFLPLAYGFVILFADECRKWWIRKYPQSLLARIAW</sequence>
<feature type="domain" description="Cation-transporting P-type ATPase N-terminal" evidence="10">
    <location>
        <begin position="97"/>
        <end position="170"/>
    </location>
</feature>
<dbReference type="SUPFAM" id="SSF81653">
    <property type="entry name" value="Calcium ATPase, transduction domain A"/>
    <property type="match status" value="1"/>
</dbReference>
<organism evidence="11 12">
    <name type="scientific">Piloderma croceum (strain F 1598)</name>
    <dbReference type="NCBI Taxonomy" id="765440"/>
    <lineage>
        <taxon>Eukaryota</taxon>
        <taxon>Fungi</taxon>
        <taxon>Dikarya</taxon>
        <taxon>Basidiomycota</taxon>
        <taxon>Agaricomycotina</taxon>
        <taxon>Agaricomycetes</taxon>
        <taxon>Agaricomycetidae</taxon>
        <taxon>Atheliales</taxon>
        <taxon>Atheliaceae</taxon>
        <taxon>Piloderma</taxon>
    </lineage>
</organism>
<feature type="transmembrane region" description="Helical" evidence="9">
    <location>
        <begin position="1047"/>
        <end position="1065"/>
    </location>
</feature>
<reference evidence="11 12" key="1">
    <citation type="submission" date="2014-04" db="EMBL/GenBank/DDBJ databases">
        <authorList>
            <consortium name="DOE Joint Genome Institute"/>
            <person name="Kuo A."/>
            <person name="Tarkka M."/>
            <person name="Buscot F."/>
            <person name="Kohler A."/>
            <person name="Nagy L.G."/>
            <person name="Floudas D."/>
            <person name="Copeland A."/>
            <person name="Barry K.W."/>
            <person name="Cichocki N."/>
            <person name="Veneault-Fourrey C."/>
            <person name="LaButti K."/>
            <person name="Lindquist E.A."/>
            <person name="Lipzen A."/>
            <person name="Lundell T."/>
            <person name="Morin E."/>
            <person name="Murat C."/>
            <person name="Sun H."/>
            <person name="Tunlid A."/>
            <person name="Henrissat B."/>
            <person name="Grigoriev I.V."/>
            <person name="Hibbett D.S."/>
            <person name="Martin F."/>
            <person name="Nordberg H.P."/>
            <person name="Cantor M.N."/>
            <person name="Hua S.X."/>
        </authorList>
    </citation>
    <scope>NUCLEOTIDE SEQUENCE [LARGE SCALE GENOMIC DNA]</scope>
    <source>
        <strain evidence="11 12">F 1598</strain>
    </source>
</reference>
<dbReference type="SUPFAM" id="SSF81660">
    <property type="entry name" value="Metal cation-transporting ATPase, ATP-binding domain N"/>
    <property type="match status" value="1"/>
</dbReference>
<feature type="transmembrane region" description="Helical" evidence="9">
    <location>
        <begin position="146"/>
        <end position="169"/>
    </location>
</feature>
<dbReference type="InterPro" id="IPR023298">
    <property type="entry name" value="ATPase_P-typ_TM_dom_sf"/>
</dbReference>
<dbReference type="AlphaFoldDB" id="A0A0C3BKN4"/>
<dbReference type="GO" id="GO:0005524">
    <property type="term" value="F:ATP binding"/>
    <property type="evidence" value="ECO:0007669"/>
    <property type="project" value="UniProtKB-KW"/>
</dbReference>
<dbReference type="Pfam" id="PF00689">
    <property type="entry name" value="Cation_ATPase_C"/>
    <property type="match status" value="1"/>
</dbReference>
<dbReference type="GO" id="GO:1902600">
    <property type="term" value="P:proton transmembrane transport"/>
    <property type="evidence" value="ECO:0007669"/>
    <property type="project" value="TreeGrafter"/>
</dbReference>